<keyword evidence="4" id="KW-1185">Reference proteome</keyword>
<organism evidence="2">
    <name type="scientific">Candidatus Berkiella aquae</name>
    <dbReference type="NCBI Taxonomy" id="295108"/>
    <lineage>
        <taxon>Bacteria</taxon>
        <taxon>Pseudomonadati</taxon>
        <taxon>Pseudomonadota</taxon>
        <taxon>Gammaproteobacteria</taxon>
        <taxon>Candidatus Berkiellales</taxon>
        <taxon>Candidatus Berkiellaceae</taxon>
        <taxon>Candidatus Berkiella</taxon>
    </lineage>
</organism>
<dbReference type="GO" id="GO:0004801">
    <property type="term" value="F:transaldolase activity"/>
    <property type="evidence" value="ECO:0007669"/>
    <property type="project" value="UniProtKB-EC"/>
</dbReference>
<dbReference type="Gene3D" id="3.20.20.70">
    <property type="entry name" value="Aldolase class I"/>
    <property type="match status" value="1"/>
</dbReference>
<keyword evidence="1" id="KW-0704">Schiff base</keyword>
<gene>
    <name evidence="2" type="primary">tal</name>
    <name evidence="3" type="ORF">HT99x_007520</name>
    <name evidence="2" type="ORF">HT99x_02020</name>
</gene>
<dbReference type="AlphaFoldDB" id="A0A0Q9YXE0"/>
<reference evidence="2" key="1">
    <citation type="submission" date="2015-09" db="EMBL/GenBank/DDBJ databases">
        <title>Draft Genome Sequences of Two Novel Amoeba-resistant Intranuclear Bacteria, Candidatus Berkiella cookevillensis and Candidatus Berkiella aquae.</title>
        <authorList>
            <person name="Mehari Y.T."/>
            <person name="Arivett B.A."/>
            <person name="Farone A.L."/>
            <person name="Gunderson J.H."/>
            <person name="Farone M.B."/>
        </authorList>
    </citation>
    <scope>NUCLEOTIDE SEQUENCE [LARGE SCALE GENOMIC DNA]</scope>
    <source>
        <strain evidence="2">HT99</strain>
    </source>
</reference>
<dbReference type="Proteomes" id="UP000051497">
    <property type="component" value="Unassembled WGS sequence"/>
</dbReference>
<evidence type="ECO:0000256" key="1">
    <source>
        <dbReference type="ARBA" id="ARBA00023270"/>
    </source>
</evidence>
<keyword evidence="2" id="KW-0808">Transferase</keyword>
<dbReference type="STRING" id="295108.HT99x_02020"/>
<dbReference type="GO" id="GO:0005975">
    <property type="term" value="P:carbohydrate metabolic process"/>
    <property type="evidence" value="ECO:0007669"/>
    <property type="project" value="InterPro"/>
</dbReference>
<dbReference type="EMBL" id="LKAJ02000001">
    <property type="protein sequence ID" value="MCS5711279.1"/>
    <property type="molecule type" value="Genomic_DNA"/>
</dbReference>
<comment type="caution">
    <text evidence="2">The sequence shown here is derived from an EMBL/GenBank/DDBJ whole genome shotgun (WGS) entry which is preliminary data.</text>
</comment>
<dbReference type="EMBL" id="LKAJ01000008">
    <property type="protein sequence ID" value="KRG20803.1"/>
    <property type="molecule type" value="Genomic_DNA"/>
</dbReference>
<dbReference type="Pfam" id="PF00923">
    <property type="entry name" value="TAL_FSA"/>
    <property type="match status" value="1"/>
</dbReference>
<evidence type="ECO:0000313" key="2">
    <source>
        <dbReference type="EMBL" id="KRG20803.1"/>
    </source>
</evidence>
<dbReference type="EC" id="2.2.1.2" evidence="2"/>
<protein>
    <submittedName>
        <fullName evidence="2">Putative transaldolase</fullName>
        <ecNumber evidence="2">2.2.1.2</ecNumber>
    </submittedName>
</protein>
<dbReference type="RefSeq" id="WP_075066647.1">
    <property type="nucleotide sequence ID" value="NZ_LKAJ02000001.1"/>
</dbReference>
<dbReference type="SUPFAM" id="SSF51569">
    <property type="entry name" value="Aldolase"/>
    <property type="match status" value="1"/>
</dbReference>
<sequence length="111" mass="12198">MLVAKIGVQYVAPYLSQMNLHDIDAHTEISLLRSMKEQYGFQTKLMIASIQSISDVTHAANIGVSAATLSPSCLKEWLSGHELTQKITDIFAEHFSSFAQNHGCDLFATLA</sequence>
<reference evidence="3" key="3">
    <citation type="submission" date="2021-06" db="EMBL/GenBank/DDBJ databases">
        <title>Genomic Description and Analysis of Intracellular Bacteria, Candidatus Berkiella cookevillensis and Candidatus Berkiella aquae.</title>
        <authorList>
            <person name="Kidane D.T."/>
            <person name="Mehari Y.T."/>
            <person name="Rice F.C."/>
            <person name="Arivett B.A."/>
            <person name="Farone A.L."/>
            <person name="Berk S.G."/>
            <person name="Farone M.B."/>
        </authorList>
    </citation>
    <scope>NUCLEOTIDE SEQUENCE</scope>
    <source>
        <strain evidence="3">HT99</strain>
    </source>
</reference>
<proteinExistence type="predicted"/>
<evidence type="ECO:0000313" key="3">
    <source>
        <dbReference type="EMBL" id="MCS5711279.1"/>
    </source>
</evidence>
<reference evidence="3" key="2">
    <citation type="journal article" date="2016" name="Genome Announc.">
        <title>Draft Genome Sequences of Two Novel Amoeba-Resistant Intranuclear Bacteria, 'Candidatus Berkiella cookevillensis' and 'Candidatus Berkiella aquae'.</title>
        <authorList>
            <person name="Mehari Y.T."/>
            <person name="Arivett B.A."/>
            <person name="Farone A.L."/>
            <person name="Gunderson J.H."/>
            <person name="Farone M.B."/>
        </authorList>
    </citation>
    <scope>NUCLEOTIDE SEQUENCE</scope>
    <source>
        <strain evidence="3">HT99</strain>
    </source>
</reference>
<dbReference type="InterPro" id="IPR001585">
    <property type="entry name" value="TAL/FSA"/>
</dbReference>
<evidence type="ECO:0000313" key="4">
    <source>
        <dbReference type="Proteomes" id="UP000051497"/>
    </source>
</evidence>
<dbReference type="OrthoDB" id="5291398at2"/>
<accession>A0A0Q9YXE0</accession>
<dbReference type="InterPro" id="IPR013785">
    <property type="entry name" value="Aldolase_TIM"/>
</dbReference>
<name>A0A0Q9YXE0_9GAMM</name>